<evidence type="ECO:0000313" key="2">
    <source>
        <dbReference type="Proteomes" id="UP000683360"/>
    </source>
</evidence>
<dbReference type="OrthoDB" id="6070753at2759"/>
<name>A0A8S3TQY2_MYTED</name>
<evidence type="ECO:0000313" key="1">
    <source>
        <dbReference type="EMBL" id="CAG2236139.1"/>
    </source>
</evidence>
<sequence>MFMIYCYLGMTLQHTGNLNLCSSLLVEKGRKALFKIKKTIGLNNQCKLLEKLFDSLVVPIALYGSEVWGIGKQHRDSDPFEHLQYKFIKEILGIHCKASNAACLAELNRLPLYTRIEFSAIKYWLHILESNNSLALKIYKATEKNNSWIINMKNLISRLGFHFIDLNPIDIKNLKPIQERRFSLTRISLGN</sequence>
<proteinExistence type="predicted"/>
<comment type="caution">
    <text evidence="1">The sequence shown here is derived from an EMBL/GenBank/DDBJ whole genome shotgun (WGS) entry which is preliminary data.</text>
</comment>
<dbReference type="AlphaFoldDB" id="A0A8S3TQY2"/>
<dbReference type="Proteomes" id="UP000683360">
    <property type="component" value="Unassembled WGS sequence"/>
</dbReference>
<reference evidence="1" key="1">
    <citation type="submission" date="2021-03" db="EMBL/GenBank/DDBJ databases">
        <authorList>
            <person name="Bekaert M."/>
        </authorList>
    </citation>
    <scope>NUCLEOTIDE SEQUENCE</scope>
</reference>
<keyword evidence="2" id="KW-1185">Reference proteome</keyword>
<protein>
    <submittedName>
        <fullName evidence="1">Uncharacterized protein</fullName>
    </submittedName>
</protein>
<dbReference type="EMBL" id="CAJPWZ010002342">
    <property type="protein sequence ID" value="CAG2236139.1"/>
    <property type="molecule type" value="Genomic_DNA"/>
</dbReference>
<gene>
    <name evidence="1" type="ORF">MEDL_48666</name>
</gene>
<accession>A0A8S3TQY2</accession>
<organism evidence="1 2">
    <name type="scientific">Mytilus edulis</name>
    <name type="common">Blue mussel</name>
    <dbReference type="NCBI Taxonomy" id="6550"/>
    <lineage>
        <taxon>Eukaryota</taxon>
        <taxon>Metazoa</taxon>
        <taxon>Spiralia</taxon>
        <taxon>Lophotrochozoa</taxon>
        <taxon>Mollusca</taxon>
        <taxon>Bivalvia</taxon>
        <taxon>Autobranchia</taxon>
        <taxon>Pteriomorphia</taxon>
        <taxon>Mytilida</taxon>
        <taxon>Mytiloidea</taxon>
        <taxon>Mytilidae</taxon>
        <taxon>Mytilinae</taxon>
        <taxon>Mytilus</taxon>
    </lineage>
</organism>